<feature type="domain" description="HTH cro/C1-type" evidence="1">
    <location>
        <begin position="23"/>
        <end position="70"/>
    </location>
</feature>
<sequence length="248" mass="27390">MDLVVAAELEEHRVYQGFATLGRQITQSELAEHTSMSKDHIGKMLRGQRPVYVRTLGALAAPLGLPTEVYDHLRELILRNEDPVQTVPDSGPPPTHMREVLAALQYPAMLLAPGLFDVHVLNEAATQMLPRLDEAGNLLRWLFCDPIARTVFAGDTWHLVATVCSYALHYLSRGIVPEPARANLIAELSKAPEFARMWAARIGGALFPLRVAIADPNQPSQIRTMTLTASTPWRAPANHLQVSLIPCK</sequence>
<dbReference type="Pfam" id="PF17765">
    <property type="entry name" value="MLTR_LBD"/>
    <property type="match status" value="1"/>
</dbReference>
<dbReference type="PANTHER" id="PTHR35010">
    <property type="entry name" value="BLL4672 PROTEIN-RELATED"/>
    <property type="match status" value="1"/>
</dbReference>
<dbReference type="Proteomes" id="UP001601521">
    <property type="component" value="Unassembled WGS sequence"/>
</dbReference>
<accession>A0ABW6NCT2</accession>
<dbReference type="Gene3D" id="3.30.450.180">
    <property type="match status" value="1"/>
</dbReference>
<name>A0ABW6NCT2_9NOCA</name>
<dbReference type="Pfam" id="PF13560">
    <property type="entry name" value="HTH_31"/>
    <property type="match status" value="1"/>
</dbReference>
<keyword evidence="3" id="KW-1185">Reference proteome</keyword>
<dbReference type="Gene3D" id="1.10.260.40">
    <property type="entry name" value="lambda repressor-like DNA-binding domains"/>
    <property type="match status" value="1"/>
</dbReference>
<dbReference type="EMBL" id="JBIALX010000002">
    <property type="protein sequence ID" value="MFF0452953.1"/>
    <property type="molecule type" value="Genomic_DNA"/>
</dbReference>
<gene>
    <name evidence="2" type="ORF">ACFYTH_06240</name>
</gene>
<evidence type="ECO:0000313" key="3">
    <source>
        <dbReference type="Proteomes" id="UP001601521"/>
    </source>
</evidence>
<organism evidence="2 3">
    <name type="scientific">Nocardia africana</name>
    <dbReference type="NCBI Taxonomy" id="134964"/>
    <lineage>
        <taxon>Bacteria</taxon>
        <taxon>Bacillati</taxon>
        <taxon>Actinomycetota</taxon>
        <taxon>Actinomycetes</taxon>
        <taxon>Mycobacteriales</taxon>
        <taxon>Nocardiaceae</taxon>
        <taxon>Nocardia</taxon>
    </lineage>
</organism>
<protein>
    <submittedName>
        <fullName evidence="2">Helix-turn-helix domain-containing protein</fullName>
    </submittedName>
</protein>
<dbReference type="PROSITE" id="PS50943">
    <property type="entry name" value="HTH_CROC1"/>
    <property type="match status" value="1"/>
</dbReference>
<proteinExistence type="predicted"/>
<dbReference type="PANTHER" id="PTHR35010:SF2">
    <property type="entry name" value="BLL4672 PROTEIN"/>
    <property type="match status" value="1"/>
</dbReference>
<dbReference type="SUPFAM" id="SSF47413">
    <property type="entry name" value="lambda repressor-like DNA-binding domains"/>
    <property type="match status" value="1"/>
</dbReference>
<evidence type="ECO:0000313" key="2">
    <source>
        <dbReference type="EMBL" id="MFF0452953.1"/>
    </source>
</evidence>
<dbReference type="InterPro" id="IPR041413">
    <property type="entry name" value="MLTR_LBD"/>
</dbReference>
<dbReference type="InterPro" id="IPR010982">
    <property type="entry name" value="Lambda_DNA-bd_dom_sf"/>
</dbReference>
<evidence type="ECO:0000259" key="1">
    <source>
        <dbReference type="PROSITE" id="PS50943"/>
    </source>
</evidence>
<comment type="caution">
    <text evidence="2">The sequence shown here is derived from an EMBL/GenBank/DDBJ whole genome shotgun (WGS) entry which is preliminary data.</text>
</comment>
<dbReference type="RefSeq" id="WP_387249711.1">
    <property type="nucleotide sequence ID" value="NZ_JBIALX010000002.1"/>
</dbReference>
<dbReference type="InterPro" id="IPR001387">
    <property type="entry name" value="Cro/C1-type_HTH"/>
</dbReference>
<dbReference type="CDD" id="cd00093">
    <property type="entry name" value="HTH_XRE"/>
    <property type="match status" value="1"/>
</dbReference>
<reference evidence="2 3" key="1">
    <citation type="submission" date="2024-10" db="EMBL/GenBank/DDBJ databases">
        <title>The Natural Products Discovery Center: Release of the First 8490 Sequenced Strains for Exploring Actinobacteria Biosynthetic Diversity.</title>
        <authorList>
            <person name="Kalkreuter E."/>
            <person name="Kautsar S.A."/>
            <person name="Yang D."/>
            <person name="Bader C.D."/>
            <person name="Teijaro C.N."/>
            <person name="Fluegel L."/>
            <person name="Davis C.M."/>
            <person name="Simpson J.R."/>
            <person name="Lauterbach L."/>
            <person name="Steele A.D."/>
            <person name="Gui C."/>
            <person name="Meng S."/>
            <person name="Li G."/>
            <person name="Viehrig K."/>
            <person name="Ye F."/>
            <person name="Su P."/>
            <person name="Kiefer A.F."/>
            <person name="Nichols A."/>
            <person name="Cepeda A.J."/>
            <person name="Yan W."/>
            <person name="Fan B."/>
            <person name="Jiang Y."/>
            <person name="Adhikari A."/>
            <person name="Zheng C.-J."/>
            <person name="Schuster L."/>
            <person name="Cowan T.M."/>
            <person name="Smanski M.J."/>
            <person name="Chevrette M.G."/>
            <person name="De Carvalho L.P.S."/>
            <person name="Shen B."/>
        </authorList>
    </citation>
    <scope>NUCLEOTIDE SEQUENCE [LARGE SCALE GENOMIC DNA]</scope>
    <source>
        <strain evidence="2 3">NPDC004550</strain>
    </source>
</reference>